<keyword evidence="1" id="KW-0812">Transmembrane</keyword>
<dbReference type="AlphaFoldDB" id="B0TW92"/>
<feature type="transmembrane region" description="Helical" evidence="1">
    <location>
        <begin position="100"/>
        <end position="122"/>
    </location>
</feature>
<keyword evidence="1" id="KW-1133">Transmembrane helix</keyword>
<feature type="transmembrane region" description="Helical" evidence="1">
    <location>
        <begin position="134"/>
        <end position="153"/>
    </location>
</feature>
<dbReference type="HOGENOM" id="CLU_1701106_0_0_6"/>
<feature type="transmembrane region" description="Helical" evidence="1">
    <location>
        <begin position="76"/>
        <end position="94"/>
    </location>
</feature>
<dbReference type="KEGG" id="fph:Fphi_0778"/>
<proteinExistence type="predicted"/>
<feature type="transmembrane region" description="Helical" evidence="1">
    <location>
        <begin position="7"/>
        <end position="26"/>
    </location>
</feature>
<dbReference type="EMBL" id="CP000937">
    <property type="protein sequence ID" value="ABZ87000.1"/>
    <property type="molecule type" value="Genomic_DNA"/>
</dbReference>
<evidence type="ECO:0000256" key="1">
    <source>
        <dbReference type="SAM" id="Phobius"/>
    </source>
</evidence>
<evidence type="ECO:0000313" key="2">
    <source>
        <dbReference type="EMBL" id="ABZ87000.1"/>
    </source>
</evidence>
<dbReference type="Pfam" id="PF20589">
    <property type="entry name" value="DUF6790"/>
    <property type="match status" value="1"/>
</dbReference>
<feature type="transmembrane region" description="Helical" evidence="1">
    <location>
        <begin position="32"/>
        <end position="55"/>
    </location>
</feature>
<keyword evidence="1" id="KW-0472">Membrane</keyword>
<accession>B0TW92</accession>
<organism evidence="2">
    <name type="scientific">Francisella philomiragia subsp. philomiragia (strain ATCC 25017 / CCUG 19701 / FSC 153 / O#319-036)</name>
    <dbReference type="NCBI Taxonomy" id="484022"/>
    <lineage>
        <taxon>Bacteria</taxon>
        <taxon>Pseudomonadati</taxon>
        <taxon>Pseudomonadota</taxon>
        <taxon>Gammaproteobacteria</taxon>
        <taxon>Thiotrichales</taxon>
        <taxon>Francisellaceae</taxon>
        <taxon>Francisella</taxon>
    </lineage>
</organism>
<protein>
    <submittedName>
        <fullName evidence="2">Uncharacterized protein</fullName>
    </submittedName>
</protein>
<sequence length="157" mass="17532">MISKIIEFTRIGIIVVGGFVVSFLFNQNSIELLHYNTLIIVISLSGLSGLEGIFFSKQSAKSLGRQTNRPYQLQSGVNNLSVALVASFVWYMQWGIYADATVLLCCLTFFTLSAVIHTWEFLTSNNLTRKNAMRGVLILGLLIWQIPIIYGALNTYS</sequence>
<gene>
    <name evidence="2" type="ordered locus">Fphi_0778</name>
</gene>
<dbReference type="InterPro" id="IPR046740">
    <property type="entry name" value="DUF6790"/>
</dbReference>
<name>B0TW92_FRAP2</name>
<dbReference type="eggNOG" id="ENOG5033UAF">
    <property type="taxonomic scope" value="Bacteria"/>
</dbReference>
<reference evidence="2" key="1">
    <citation type="submission" date="2009-01" db="EMBL/GenBank/DDBJ databases">
        <title>Complete sequence of chromosome of Francisella philomiragia subsp. philomiragia ATCC 25017.</title>
        <authorList>
            <consortium name="US DOE Joint Genome Institute"/>
            <person name="Copeland A."/>
            <person name="Lucas S."/>
            <person name="Lapidus A."/>
            <person name="Barry K."/>
            <person name="Detter J.C."/>
            <person name="Glavina del Rio T."/>
            <person name="Hammon N."/>
            <person name="Israni S."/>
            <person name="Dalin E."/>
            <person name="Tice H."/>
            <person name="Pitluck S."/>
            <person name="Chain P."/>
            <person name="Malfatti S."/>
            <person name="Shin M."/>
            <person name="Vergez L."/>
            <person name="Schmutz J."/>
            <person name="Larimer F."/>
            <person name="Land M."/>
            <person name="Hauser L."/>
            <person name="Richardson P."/>
        </authorList>
    </citation>
    <scope>NUCLEOTIDE SEQUENCE</scope>
    <source>
        <strain evidence="2">ATCC 25017</strain>
    </source>
</reference>